<name>A0A0E9SKZ5_ANGAN</name>
<dbReference type="EMBL" id="GBXM01067257">
    <property type="protein sequence ID" value="JAH41320.1"/>
    <property type="molecule type" value="Transcribed_RNA"/>
</dbReference>
<dbReference type="AlphaFoldDB" id="A0A0E9SKZ5"/>
<reference evidence="1" key="1">
    <citation type="submission" date="2014-11" db="EMBL/GenBank/DDBJ databases">
        <authorList>
            <person name="Amaro Gonzalez C."/>
        </authorList>
    </citation>
    <scope>NUCLEOTIDE SEQUENCE</scope>
</reference>
<proteinExistence type="predicted"/>
<protein>
    <submittedName>
        <fullName evidence="1">Uncharacterized protein</fullName>
    </submittedName>
</protein>
<organism evidence="1">
    <name type="scientific">Anguilla anguilla</name>
    <name type="common">European freshwater eel</name>
    <name type="synonym">Muraena anguilla</name>
    <dbReference type="NCBI Taxonomy" id="7936"/>
    <lineage>
        <taxon>Eukaryota</taxon>
        <taxon>Metazoa</taxon>
        <taxon>Chordata</taxon>
        <taxon>Craniata</taxon>
        <taxon>Vertebrata</taxon>
        <taxon>Euteleostomi</taxon>
        <taxon>Actinopterygii</taxon>
        <taxon>Neopterygii</taxon>
        <taxon>Teleostei</taxon>
        <taxon>Anguilliformes</taxon>
        <taxon>Anguillidae</taxon>
        <taxon>Anguilla</taxon>
    </lineage>
</organism>
<accession>A0A0E9SKZ5</accession>
<reference evidence="1" key="2">
    <citation type="journal article" date="2015" name="Fish Shellfish Immunol.">
        <title>Early steps in the European eel (Anguilla anguilla)-Vibrio vulnificus interaction in the gills: Role of the RtxA13 toxin.</title>
        <authorList>
            <person name="Callol A."/>
            <person name="Pajuelo D."/>
            <person name="Ebbesson L."/>
            <person name="Teles M."/>
            <person name="MacKenzie S."/>
            <person name="Amaro C."/>
        </authorList>
    </citation>
    <scope>NUCLEOTIDE SEQUENCE</scope>
</reference>
<sequence>MPTGSVGSYHTQHSTQILDYLHGITKCQFIFVAYTDKFICT</sequence>
<evidence type="ECO:0000313" key="1">
    <source>
        <dbReference type="EMBL" id="JAH41320.1"/>
    </source>
</evidence>